<protein>
    <recommendedName>
        <fullName evidence="2">protein-tyrosine-phosphatase</fullName>
        <ecNumber evidence="2">3.1.3.48</ecNumber>
    </recommendedName>
</protein>
<name>A0ABS2TBV4_9ACTO</name>
<comment type="caution">
    <text evidence="6">The sequence shown here is derived from an EMBL/GenBank/DDBJ whole genome shotgun (WGS) entry which is preliminary data.</text>
</comment>
<dbReference type="InterPro" id="IPR017867">
    <property type="entry name" value="Tyr_phospatase_low_mol_wt"/>
</dbReference>
<evidence type="ECO:0000313" key="7">
    <source>
        <dbReference type="Proteomes" id="UP000705983"/>
    </source>
</evidence>
<keyword evidence="3" id="KW-0378">Hydrolase</keyword>
<keyword evidence="7" id="KW-1185">Reference proteome</keyword>
<dbReference type="InterPro" id="IPR050438">
    <property type="entry name" value="LMW_PTPase"/>
</dbReference>
<dbReference type="SMART" id="SM00226">
    <property type="entry name" value="LMWPc"/>
    <property type="match status" value="1"/>
</dbReference>
<dbReference type="SUPFAM" id="SSF52788">
    <property type="entry name" value="Phosphotyrosine protein phosphatases I"/>
    <property type="match status" value="1"/>
</dbReference>
<dbReference type="InterPro" id="IPR023485">
    <property type="entry name" value="Ptyr_pPase"/>
</dbReference>
<accession>A0ABS2TBV4</accession>
<dbReference type="Proteomes" id="UP000705983">
    <property type="component" value="Unassembled WGS sequence"/>
</dbReference>
<dbReference type="RefSeq" id="WP_187995801.1">
    <property type="nucleotide sequence ID" value="NZ_JACEXG010000001.1"/>
</dbReference>
<dbReference type="EC" id="3.1.3.48" evidence="2"/>
<comment type="similarity">
    <text evidence="1">Belongs to the low molecular weight phosphotyrosine protein phosphatase family.</text>
</comment>
<evidence type="ECO:0000259" key="5">
    <source>
        <dbReference type="SMART" id="SM00226"/>
    </source>
</evidence>
<evidence type="ECO:0000256" key="1">
    <source>
        <dbReference type="ARBA" id="ARBA00011063"/>
    </source>
</evidence>
<proteinExistence type="inferred from homology"/>
<dbReference type="PANTHER" id="PTHR11717:SF7">
    <property type="entry name" value="LOW MOLECULAR WEIGHT PHOSPHOTYROSINE PROTEIN PHOSPHATASE"/>
    <property type="match status" value="1"/>
</dbReference>
<keyword evidence="4" id="KW-0904">Protein phosphatase</keyword>
<evidence type="ECO:0000313" key="6">
    <source>
        <dbReference type="EMBL" id="MBM9432129.1"/>
    </source>
</evidence>
<dbReference type="PRINTS" id="PR00719">
    <property type="entry name" value="LMWPTPASE"/>
</dbReference>
<dbReference type="EMBL" id="JAFFJS010000001">
    <property type="protein sequence ID" value="MBM9432129.1"/>
    <property type="molecule type" value="Genomic_DNA"/>
</dbReference>
<feature type="domain" description="Phosphotyrosine protein phosphatase I" evidence="5">
    <location>
        <begin position="1"/>
        <end position="183"/>
    </location>
</feature>
<gene>
    <name evidence="6" type="ORF">JVW63_00160</name>
</gene>
<evidence type="ECO:0000256" key="2">
    <source>
        <dbReference type="ARBA" id="ARBA00013064"/>
    </source>
</evidence>
<dbReference type="PANTHER" id="PTHR11717">
    <property type="entry name" value="LOW MOLECULAR WEIGHT PROTEIN TYROSINE PHOSPHATASE"/>
    <property type="match status" value="1"/>
</dbReference>
<dbReference type="Pfam" id="PF01451">
    <property type="entry name" value="LMWPc"/>
    <property type="match status" value="1"/>
</dbReference>
<dbReference type="CDD" id="cd16343">
    <property type="entry name" value="LMWPTP"/>
    <property type="match status" value="1"/>
</dbReference>
<organism evidence="6 7">
    <name type="scientific">Flaviflexus equikiangi</name>
    <dbReference type="NCBI Taxonomy" id="2758573"/>
    <lineage>
        <taxon>Bacteria</taxon>
        <taxon>Bacillati</taxon>
        <taxon>Actinomycetota</taxon>
        <taxon>Actinomycetes</taxon>
        <taxon>Actinomycetales</taxon>
        <taxon>Actinomycetaceae</taxon>
        <taxon>Flaviflexus</taxon>
    </lineage>
</organism>
<dbReference type="InterPro" id="IPR036196">
    <property type="entry name" value="Ptyr_pPase_sf"/>
</dbReference>
<sequence>MRILVVCTGNICRSPMGEIVLRERFAQAGIDVDVDSVGVSDEESGRPVDSRAAKVLREAGYDVPRRAARQVTPADLADSDLVLAMTVGHARQLKKVAESNGIDPSVIHLWSEFDDNVPLEIAPHGAFGPGGILEGRQRSSAGYSAFYSSDGEWDVPDPWYGGEDGFYDTLSAVESGAAGIIAWVRDTVR</sequence>
<evidence type="ECO:0000256" key="4">
    <source>
        <dbReference type="ARBA" id="ARBA00022912"/>
    </source>
</evidence>
<reference evidence="7" key="1">
    <citation type="submission" date="2021-02" db="EMBL/GenBank/DDBJ databases">
        <title>Leucobacter sp. CX169.</title>
        <authorList>
            <person name="Cheng Y."/>
        </authorList>
    </citation>
    <scope>NUCLEOTIDE SEQUENCE [LARGE SCALE GENOMIC DNA]</scope>
    <source>
        <strain evidence="7">JY899</strain>
    </source>
</reference>
<evidence type="ECO:0000256" key="3">
    <source>
        <dbReference type="ARBA" id="ARBA00022801"/>
    </source>
</evidence>
<dbReference type="Gene3D" id="3.40.50.2300">
    <property type="match status" value="1"/>
</dbReference>